<dbReference type="InParanoid" id="A0A2P6NC84"/>
<comment type="caution">
    <text evidence="8">The sequence shown here is derived from an EMBL/GenBank/DDBJ whole genome shotgun (WGS) entry which is preliminary data.</text>
</comment>
<evidence type="ECO:0000256" key="1">
    <source>
        <dbReference type="ARBA" id="ARBA00004123"/>
    </source>
</evidence>
<keyword evidence="3" id="KW-0238">DNA-binding</keyword>
<feature type="domain" description="MADS-box" evidence="7">
    <location>
        <begin position="63"/>
        <end position="123"/>
    </location>
</feature>
<evidence type="ECO:0000313" key="9">
    <source>
        <dbReference type="Proteomes" id="UP000241769"/>
    </source>
</evidence>
<evidence type="ECO:0000256" key="5">
    <source>
        <dbReference type="ARBA" id="ARBA00023242"/>
    </source>
</evidence>
<reference evidence="8 9" key="1">
    <citation type="journal article" date="2018" name="Genome Biol. Evol.">
        <title>Multiple Roots of Fruiting Body Formation in Amoebozoa.</title>
        <authorList>
            <person name="Hillmann F."/>
            <person name="Forbes G."/>
            <person name="Novohradska S."/>
            <person name="Ferling I."/>
            <person name="Riege K."/>
            <person name="Groth M."/>
            <person name="Westermann M."/>
            <person name="Marz M."/>
            <person name="Spaller T."/>
            <person name="Winckler T."/>
            <person name="Schaap P."/>
            <person name="Glockner G."/>
        </authorList>
    </citation>
    <scope>NUCLEOTIDE SEQUENCE [LARGE SCALE GENOMIC DNA]</scope>
    <source>
        <strain evidence="8 9">Jena</strain>
    </source>
</reference>
<dbReference type="PANTHER" id="PTHR48019">
    <property type="entry name" value="SERUM RESPONSE FACTOR HOMOLOG"/>
    <property type="match status" value="1"/>
</dbReference>
<comment type="subcellular location">
    <subcellularLocation>
        <location evidence="1">Nucleus</location>
    </subcellularLocation>
</comment>
<dbReference type="Proteomes" id="UP000241769">
    <property type="component" value="Unassembled WGS sequence"/>
</dbReference>
<dbReference type="PROSITE" id="PS00350">
    <property type="entry name" value="MADS_BOX_1"/>
    <property type="match status" value="1"/>
</dbReference>
<dbReference type="InterPro" id="IPR050142">
    <property type="entry name" value="MADS-box/MEF2_TF"/>
</dbReference>
<feature type="region of interest" description="Disordered" evidence="6">
    <location>
        <begin position="353"/>
        <end position="424"/>
    </location>
</feature>
<dbReference type="Pfam" id="PF00319">
    <property type="entry name" value="SRF-TF"/>
    <property type="match status" value="1"/>
</dbReference>
<accession>A0A2P6NC84</accession>
<feature type="compositionally biased region" description="Polar residues" evidence="6">
    <location>
        <begin position="250"/>
        <end position="270"/>
    </location>
</feature>
<evidence type="ECO:0000259" key="7">
    <source>
        <dbReference type="PROSITE" id="PS50066"/>
    </source>
</evidence>
<sequence length="424" mass="46720">METHFTAESKPKSFSSEDSDECNLCETPDKKTKPNICDATLHKDVTIIDTNTTTQETYSQKKMGRNKISIERITNERNRQATFTKRKNGLIKKAMELSILCDCEIALIIFSSNNKLFQYASKDMDSCLLRYTEFNEPHKPLANSDYSALVGRVLKKDSKDLKDDDDDKDAFMPPLPDPSVTEVSPNNILITPLPTPSSDEVLTPRTLNNMYLRTPTSTYASIQTPNFFSYSPQKQPFGNFDVDKGLPSPMTETTESSGTVGDSFFTSEPETQPLKRPVTPPDNSRSTKRSKKPNLTVNIPKLDEMEPPRILEEEDNGLTPNFYLPPQSGSSIPWSPSNILQSPISKGLQVTTSAITPDSNSNSSKGGLTPITPSLTPNLEKEATDFANAALQTPASPLKKRINWGTDEAMAPAGGGKGKPDKAD</sequence>
<dbReference type="SMART" id="SM00432">
    <property type="entry name" value="MADS"/>
    <property type="match status" value="1"/>
</dbReference>
<feature type="region of interest" description="Disordered" evidence="6">
    <location>
        <begin position="1"/>
        <end position="23"/>
    </location>
</feature>
<dbReference type="InterPro" id="IPR036879">
    <property type="entry name" value="TF_MADSbox_sf"/>
</dbReference>
<evidence type="ECO:0000256" key="6">
    <source>
        <dbReference type="SAM" id="MobiDB-lite"/>
    </source>
</evidence>
<feature type="region of interest" description="Disordered" evidence="6">
    <location>
        <begin position="243"/>
        <end position="297"/>
    </location>
</feature>
<feature type="compositionally biased region" description="Basic and acidic residues" evidence="6">
    <location>
        <begin position="1"/>
        <end position="11"/>
    </location>
</feature>
<dbReference type="OrthoDB" id="1898716at2759"/>
<dbReference type="STRING" id="1890364.A0A2P6NC84"/>
<evidence type="ECO:0000256" key="3">
    <source>
        <dbReference type="ARBA" id="ARBA00023125"/>
    </source>
</evidence>
<evidence type="ECO:0000256" key="2">
    <source>
        <dbReference type="ARBA" id="ARBA00023015"/>
    </source>
</evidence>
<evidence type="ECO:0000256" key="4">
    <source>
        <dbReference type="ARBA" id="ARBA00023163"/>
    </source>
</evidence>
<dbReference type="GO" id="GO:0045944">
    <property type="term" value="P:positive regulation of transcription by RNA polymerase II"/>
    <property type="evidence" value="ECO:0007669"/>
    <property type="project" value="InterPro"/>
</dbReference>
<keyword evidence="4" id="KW-0804">Transcription</keyword>
<dbReference type="CDD" id="cd00265">
    <property type="entry name" value="MADS_MEF2_like"/>
    <property type="match status" value="1"/>
</dbReference>
<keyword evidence="2" id="KW-0805">Transcription regulation</keyword>
<protein>
    <recommendedName>
        <fullName evidence="7">MADS-box domain-containing protein</fullName>
    </recommendedName>
</protein>
<proteinExistence type="predicted"/>
<keyword evidence="9" id="KW-1185">Reference proteome</keyword>
<dbReference type="GO" id="GO:0046983">
    <property type="term" value="F:protein dimerization activity"/>
    <property type="evidence" value="ECO:0007669"/>
    <property type="project" value="InterPro"/>
</dbReference>
<dbReference type="InterPro" id="IPR002100">
    <property type="entry name" value="TF_MADSbox"/>
</dbReference>
<keyword evidence="5" id="KW-0539">Nucleus</keyword>
<dbReference type="InterPro" id="IPR033896">
    <property type="entry name" value="MEF2-like_N"/>
</dbReference>
<feature type="region of interest" description="Disordered" evidence="6">
    <location>
        <begin position="159"/>
        <end position="186"/>
    </location>
</feature>
<dbReference type="GO" id="GO:0005634">
    <property type="term" value="C:nucleus"/>
    <property type="evidence" value="ECO:0007669"/>
    <property type="project" value="UniProtKB-SubCell"/>
</dbReference>
<feature type="compositionally biased region" description="Polar residues" evidence="6">
    <location>
        <begin position="353"/>
        <end position="377"/>
    </location>
</feature>
<dbReference type="PRINTS" id="PR00404">
    <property type="entry name" value="MADSDOMAIN"/>
</dbReference>
<dbReference type="EMBL" id="MDYQ01000121">
    <property type="protein sequence ID" value="PRP81576.1"/>
    <property type="molecule type" value="Genomic_DNA"/>
</dbReference>
<organism evidence="8 9">
    <name type="scientific">Planoprotostelium fungivorum</name>
    <dbReference type="NCBI Taxonomy" id="1890364"/>
    <lineage>
        <taxon>Eukaryota</taxon>
        <taxon>Amoebozoa</taxon>
        <taxon>Evosea</taxon>
        <taxon>Variosea</taxon>
        <taxon>Cavosteliida</taxon>
        <taxon>Cavosteliaceae</taxon>
        <taxon>Planoprotostelium</taxon>
    </lineage>
</organism>
<gene>
    <name evidence="8" type="ORF">PROFUN_01083</name>
</gene>
<dbReference type="Gene3D" id="3.40.1810.10">
    <property type="entry name" value="Transcription factor, MADS-box"/>
    <property type="match status" value="1"/>
</dbReference>
<dbReference type="SUPFAM" id="SSF55455">
    <property type="entry name" value="SRF-like"/>
    <property type="match status" value="1"/>
</dbReference>
<dbReference type="PROSITE" id="PS50066">
    <property type="entry name" value="MADS_BOX_2"/>
    <property type="match status" value="1"/>
</dbReference>
<dbReference type="GO" id="GO:0000977">
    <property type="term" value="F:RNA polymerase II transcription regulatory region sequence-specific DNA binding"/>
    <property type="evidence" value="ECO:0007669"/>
    <property type="project" value="InterPro"/>
</dbReference>
<name>A0A2P6NC84_9EUKA</name>
<evidence type="ECO:0000313" key="8">
    <source>
        <dbReference type="EMBL" id="PRP81576.1"/>
    </source>
</evidence>
<dbReference type="AlphaFoldDB" id="A0A2P6NC84"/>